<keyword evidence="8" id="KW-0812">Transmembrane</keyword>
<evidence type="ECO:0000313" key="9">
    <source>
        <dbReference type="EMBL" id="KAK9995610.1"/>
    </source>
</evidence>
<evidence type="ECO:0000256" key="4">
    <source>
        <dbReference type="ARBA" id="ARBA00022723"/>
    </source>
</evidence>
<dbReference type="GO" id="GO:0004497">
    <property type="term" value="F:monooxygenase activity"/>
    <property type="evidence" value="ECO:0007669"/>
    <property type="project" value="UniProtKB-KW"/>
</dbReference>
<feature type="transmembrane region" description="Helical" evidence="8">
    <location>
        <begin position="67"/>
        <end position="90"/>
    </location>
</feature>
<dbReference type="Gene3D" id="1.10.630.10">
    <property type="entry name" value="Cytochrome P450"/>
    <property type="match status" value="1"/>
</dbReference>
<keyword evidence="5" id="KW-0560">Oxidoreductase</keyword>
<dbReference type="InterPro" id="IPR002401">
    <property type="entry name" value="Cyt_P450_E_grp-I"/>
</dbReference>
<dbReference type="EMBL" id="JAZDWU010000007">
    <property type="protein sequence ID" value="KAK9995610.1"/>
    <property type="molecule type" value="Genomic_DNA"/>
</dbReference>
<keyword evidence="6" id="KW-0408">Iron</keyword>
<proteinExistence type="inferred from homology"/>
<keyword evidence="3" id="KW-0349">Heme</keyword>
<dbReference type="SUPFAM" id="SSF48264">
    <property type="entry name" value="Cytochrome P450"/>
    <property type="match status" value="1"/>
</dbReference>
<evidence type="ECO:0000256" key="6">
    <source>
        <dbReference type="ARBA" id="ARBA00023004"/>
    </source>
</evidence>
<keyword evidence="4" id="KW-0479">Metal-binding</keyword>
<evidence type="ECO:0000313" key="10">
    <source>
        <dbReference type="Proteomes" id="UP001459277"/>
    </source>
</evidence>
<evidence type="ECO:0000256" key="7">
    <source>
        <dbReference type="ARBA" id="ARBA00023033"/>
    </source>
</evidence>
<keyword evidence="7" id="KW-0503">Monooxygenase</keyword>
<dbReference type="InterPro" id="IPR036291">
    <property type="entry name" value="NAD(P)-bd_dom_sf"/>
</dbReference>
<keyword evidence="10" id="KW-1185">Reference proteome</keyword>
<dbReference type="Pfam" id="PF00067">
    <property type="entry name" value="p450"/>
    <property type="match status" value="1"/>
</dbReference>
<organism evidence="9 10">
    <name type="scientific">Lithocarpus litseifolius</name>
    <dbReference type="NCBI Taxonomy" id="425828"/>
    <lineage>
        <taxon>Eukaryota</taxon>
        <taxon>Viridiplantae</taxon>
        <taxon>Streptophyta</taxon>
        <taxon>Embryophyta</taxon>
        <taxon>Tracheophyta</taxon>
        <taxon>Spermatophyta</taxon>
        <taxon>Magnoliopsida</taxon>
        <taxon>eudicotyledons</taxon>
        <taxon>Gunneridae</taxon>
        <taxon>Pentapetalae</taxon>
        <taxon>rosids</taxon>
        <taxon>fabids</taxon>
        <taxon>Fagales</taxon>
        <taxon>Fagaceae</taxon>
        <taxon>Lithocarpus</taxon>
    </lineage>
</organism>
<evidence type="ECO:0000256" key="3">
    <source>
        <dbReference type="ARBA" id="ARBA00022617"/>
    </source>
</evidence>
<dbReference type="SUPFAM" id="SSF51735">
    <property type="entry name" value="NAD(P)-binding Rossmann-fold domains"/>
    <property type="match status" value="1"/>
</dbReference>
<keyword evidence="8" id="KW-0472">Membrane</keyword>
<evidence type="ECO:0000256" key="2">
    <source>
        <dbReference type="ARBA" id="ARBA00010617"/>
    </source>
</evidence>
<dbReference type="GO" id="GO:0005506">
    <property type="term" value="F:iron ion binding"/>
    <property type="evidence" value="ECO:0007669"/>
    <property type="project" value="InterPro"/>
</dbReference>
<comment type="caution">
    <text evidence="9">The sequence shown here is derived from an EMBL/GenBank/DDBJ whole genome shotgun (WGS) entry which is preliminary data.</text>
</comment>
<dbReference type="InterPro" id="IPR036396">
    <property type="entry name" value="Cyt_P450_sf"/>
</dbReference>
<dbReference type="GO" id="GO:0020037">
    <property type="term" value="F:heme binding"/>
    <property type="evidence" value="ECO:0007669"/>
    <property type="project" value="InterPro"/>
</dbReference>
<dbReference type="Proteomes" id="UP001459277">
    <property type="component" value="Unassembled WGS sequence"/>
</dbReference>
<evidence type="ECO:0008006" key="11">
    <source>
        <dbReference type="Google" id="ProtNLM"/>
    </source>
</evidence>
<evidence type="ECO:0000256" key="8">
    <source>
        <dbReference type="SAM" id="Phobius"/>
    </source>
</evidence>
<dbReference type="PANTHER" id="PTHR47955:SF19">
    <property type="entry name" value="CYTOCHROME P450 71A9-LIKE ISOFORM X1"/>
    <property type="match status" value="1"/>
</dbReference>
<dbReference type="GO" id="GO:0016705">
    <property type="term" value="F:oxidoreductase activity, acting on paired donors, with incorporation or reduction of molecular oxygen"/>
    <property type="evidence" value="ECO:0007669"/>
    <property type="project" value="InterPro"/>
</dbReference>
<sequence length="296" mass="33066">MTHSTSLNNKLQGKVAIITKGASGMGEAMAHEFAAHGAQAIVIADVQDEKGQNAAVSRRLDMGAFSFFLQSNYIFFAFLAPILLLLLLLIKQRNKLVQSKKLPLIGNLHQLRDLPHRSIQHLSDEHGPLMFLQLGSIPALVISSADMAREIYRTHGFVFSGRPALYAAKKLSYNLSTLKFAPYGEYWREVRKIVILELLSAKSVQSFQVVRNEEVALMLDSIARSSGPPVNLSELILLLTSNIVCRVTFGKKKDGGEDKSRSRFHEILHETQDLLGGFCIADFFPWIGWIWKFNGL</sequence>
<dbReference type="PANTHER" id="PTHR47955">
    <property type="entry name" value="CYTOCHROME P450 FAMILY 71 PROTEIN"/>
    <property type="match status" value="1"/>
</dbReference>
<protein>
    <recommendedName>
        <fullName evidence="11">Cytochrome P450</fullName>
    </recommendedName>
</protein>
<dbReference type="PRINTS" id="PR00463">
    <property type="entry name" value="EP450I"/>
</dbReference>
<keyword evidence="8" id="KW-1133">Transmembrane helix</keyword>
<comment type="cofactor">
    <cofactor evidence="1">
        <name>heme</name>
        <dbReference type="ChEBI" id="CHEBI:30413"/>
    </cofactor>
</comment>
<accession>A0AAW2CGU4</accession>
<gene>
    <name evidence="9" type="ORF">SO802_020296</name>
</gene>
<evidence type="ECO:0000256" key="1">
    <source>
        <dbReference type="ARBA" id="ARBA00001971"/>
    </source>
</evidence>
<comment type="similarity">
    <text evidence="2">Belongs to the cytochrome P450 family.</text>
</comment>
<name>A0AAW2CGU4_9ROSI</name>
<dbReference type="AlphaFoldDB" id="A0AAW2CGU4"/>
<dbReference type="Gene3D" id="3.40.50.720">
    <property type="entry name" value="NAD(P)-binding Rossmann-like Domain"/>
    <property type="match status" value="1"/>
</dbReference>
<evidence type="ECO:0000256" key="5">
    <source>
        <dbReference type="ARBA" id="ARBA00023002"/>
    </source>
</evidence>
<reference evidence="9 10" key="1">
    <citation type="submission" date="2024-01" db="EMBL/GenBank/DDBJ databases">
        <title>A telomere-to-telomere, gap-free genome of sweet tea (Lithocarpus litseifolius).</title>
        <authorList>
            <person name="Zhou J."/>
        </authorList>
    </citation>
    <scope>NUCLEOTIDE SEQUENCE [LARGE SCALE GENOMIC DNA]</scope>
    <source>
        <strain evidence="9">Zhou-2022a</strain>
        <tissue evidence="9">Leaf</tissue>
    </source>
</reference>
<dbReference type="InterPro" id="IPR001128">
    <property type="entry name" value="Cyt_P450"/>
</dbReference>